<accession>A0ABZ1DVF3</accession>
<evidence type="ECO:0000313" key="2">
    <source>
        <dbReference type="EMBL" id="WRY32735.1"/>
    </source>
</evidence>
<dbReference type="EMBL" id="CP135443">
    <property type="protein sequence ID" value="WRY32735.1"/>
    <property type="molecule type" value="Genomic_DNA"/>
</dbReference>
<evidence type="ECO:0000313" key="3">
    <source>
        <dbReference type="Proteomes" id="UP001623290"/>
    </source>
</evidence>
<name>A0ABZ1DVF3_9RHOB</name>
<reference evidence="2 3" key="1">
    <citation type="submission" date="2023-09" db="EMBL/GenBank/DDBJ databases">
        <title>Thioclava shenzhenensis sp. nov., a multidrug resistant bacteria-antagonizing species isolated from coastal seawater.</title>
        <authorList>
            <person name="Long M."/>
        </authorList>
    </citation>
    <scope>NUCLEOTIDE SEQUENCE [LARGE SCALE GENOMIC DNA]</scope>
    <source>
        <strain evidence="2 3">FTW29</strain>
    </source>
</reference>
<evidence type="ECO:0008006" key="4">
    <source>
        <dbReference type="Google" id="ProtNLM"/>
    </source>
</evidence>
<feature type="signal peptide" evidence="1">
    <location>
        <begin position="1"/>
        <end position="23"/>
    </location>
</feature>
<proteinExistence type="predicted"/>
<keyword evidence="3" id="KW-1185">Reference proteome</keyword>
<sequence>MRRVAALCLCLAGLVLGGGVAYAAPEIGLYLCPRCYGYRPVAPHVYADGQASDAQIRSALDNLEGASARVRGVYSDLASDPEWLLCLSEACNLSVRTGPRAMAYLDRFVFVTARGTSVTILAHELAHAELHHRVGAFHFLTGAVPAWFDEGLAVYISRDTRYLSLREGRILGCDDAGRISPPADAGEFRRRAATESHALYTASACKAMDWLARHGGPQGVIAMEASLRRGGQFLP</sequence>
<dbReference type="RefSeq" id="WP_406720278.1">
    <property type="nucleotide sequence ID" value="NZ_CP135443.1"/>
</dbReference>
<protein>
    <recommendedName>
        <fullName evidence="4">Peptidase MA superfamily protein</fullName>
    </recommendedName>
</protein>
<organism evidence="2 3">
    <name type="scientific">Thioclava litoralis</name>
    <dbReference type="NCBI Taxonomy" id="3076557"/>
    <lineage>
        <taxon>Bacteria</taxon>
        <taxon>Pseudomonadati</taxon>
        <taxon>Pseudomonadota</taxon>
        <taxon>Alphaproteobacteria</taxon>
        <taxon>Rhodobacterales</taxon>
        <taxon>Paracoccaceae</taxon>
        <taxon>Thioclava</taxon>
    </lineage>
</organism>
<keyword evidence="1" id="KW-0732">Signal</keyword>
<evidence type="ECO:0000256" key="1">
    <source>
        <dbReference type="SAM" id="SignalP"/>
    </source>
</evidence>
<dbReference type="Proteomes" id="UP001623290">
    <property type="component" value="Chromosome"/>
</dbReference>
<feature type="chain" id="PRO_5045820335" description="Peptidase MA superfamily protein" evidence="1">
    <location>
        <begin position="24"/>
        <end position="235"/>
    </location>
</feature>
<gene>
    <name evidence="2" type="ORF">RPE78_08400</name>
</gene>